<feature type="domain" description="Phage-Barnase-EndoU-ColicinE5/D-RelE like nuclease 3" evidence="1">
    <location>
        <begin position="12"/>
        <end position="109"/>
    </location>
</feature>
<keyword evidence="3" id="KW-1185">Reference proteome</keyword>
<dbReference type="Pfam" id="PF18812">
    <property type="entry name" value="PBECR3"/>
    <property type="match status" value="1"/>
</dbReference>
<dbReference type="Proteomes" id="UP000306912">
    <property type="component" value="Unassembled WGS sequence"/>
</dbReference>
<dbReference type="RefSeq" id="WP_138192710.1">
    <property type="nucleotide sequence ID" value="NZ_VBWP01000019.1"/>
</dbReference>
<dbReference type="InParanoid" id="A0A5R8Q7M7"/>
<dbReference type="AlphaFoldDB" id="A0A5R8Q7M7"/>
<dbReference type="InterPro" id="IPR041301">
    <property type="entry name" value="PBECR3"/>
</dbReference>
<name>A0A5R8Q7M7_9FIRM</name>
<proteinExistence type="predicted"/>
<comment type="caution">
    <text evidence="2">The sequence shown here is derived from an EMBL/GenBank/DDBJ whole genome shotgun (WGS) entry which is preliminary data.</text>
</comment>
<gene>
    <name evidence="2" type="ORF">FEZ08_11920</name>
</gene>
<dbReference type="OrthoDB" id="1683148at2"/>
<dbReference type="EMBL" id="VBWP01000019">
    <property type="protein sequence ID" value="TLG70287.1"/>
    <property type="molecule type" value="Genomic_DNA"/>
</dbReference>
<reference evidence="2 3" key="1">
    <citation type="submission" date="2019-05" db="EMBL/GenBank/DDBJ databases">
        <title>Culicoidintestinum kansasii gen. nov., sp. nov. from the gastrointestinal tract of the biting midge, Culicoides sonorensis.</title>
        <authorList>
            <person name="Neupane S."/>
            <person name="Ghosh A."/>
            <person name="Gunther S."/>
            <person name="Martin K."/>
            <person name="Zurek L."/>
        </authorList>
    </citation>
    <scope>NUCLEOTIDE SEQUENCE [LARGE SCALE GENOMIC DNA]</scope>
    <source>
        <strain evidence="2 3">CS-1</strain>
    </source>
</reference>
<protein>
    <submittedName>
        <fullName evidence="2">Transposase</fullName>
    </submittedName>
</protein>
<evidence type="ECO:0000259" key="1">
    <source>
        <dbReference type="Pfam" id="PF18812"/>
    </source>
</evidence>
<organism evidence="2 3">
    <name type="scientific">Culicoidibacter larvae</name>
    <dbReference type="NCBI Taxonomy" id="2579976"/>
    <lineage>
        <taxon>Bacteria</taxon>
        <taxon>Bacillati</taxon>
        <taxon>Bacillota</taxon>
        <taxon>Culicoidibacteria</taxon>
        <taxon>Culicoidibacterales</taxon>
        <taxon>Culicoidibacteraceae</taxon>
        <taxon>Culicoidibacter</taxon>
    </lineage>
</organism>
<sequence>MKKTTLLCTIDKKIIDHFSLATDNCEVYIGEDNFSHMETNHPNDFKKYSKDIADIIKYPDYIACNPSKKTSIEFIKQYRINNEYVLVAVRATQSGVFFARTLFVMDPVKVTKYLNSGFMKPARKILK</sequence>
<accession>A0A5R8Q7M7</accession>
<evidence type="ECO:0000313" key="3">
    <source>
        <dbReference type="Proteomes" id="UP000306912"/>
    </source>
</evidence>
<evidence type="ECO:0000313" key="2">
    <source>
        <dbReference type="EMBL" id="TLG70287.1"/>
    </source>
</evidence>